<dbReference type="SUPFAM" id="SSF48366">
    <property type="entry name" value="Ras GEF"/>
    <property type="match status" value="1"/>
</dbReference>
<name>A0A0W0UGI0_9GAMM</name>
<sequence>MKNKLLQLKSHLYDFKENQFLTDLNVVLESNISEITIETALMALDILDSILLNKLSLKKINSTLEYKTKISEFYLTLKKQIVDSRLQISRDFFLEIPLGELNTLDPKADKYTSAMAKDLNNFSCSMVLYVIKDMSYERAILKVNHLIDILGMAIEQKNFHDVWAISAALNNTAIQKLITQYKFSASRLRVLERMEILANEYDEFMNLRHVTFGAAIPTLSIYGGQVTKDELMSGKMGDSLFKPVLLGLQGIVKQEKTDKNVVAYPSPEFNKTDAIKELIHNAGGWEYIAAQIDDLPIPAYIKEDSKDVLEQVSSERILKELADIESDLISVQAEYHTGLEELSKEDSSKSLDDMKKEDGFDVYAKKYYEIRSRYNLSTLDLRNQIKRNPDDESLQKKWKEFQDNKKQEIELLNKATLNGARFHLVAKICELETTLRELNNNKISSRDNLDQTLNSCISAMSLLLRQSRPDRRKIMFLGGQHQHTQLNALEKIVKLLDPENTSTYKPCDMSYEKAIHKLHLLTRINYIEKGKSKKFRDIEKLVAAFGESGETKLGSRQELESLLERLLAKDLKTLEFVNQKLDMTLSFSPENLSKFSKLHELVFQQSTLKKVLRGLEFQFTIQGKIRYLSSLKQNEDNLSQKAWEQIALLKDSLKSGSPLLKQTVSYKKICYEDGFFHCALKPEAATSYHISPRVS</sequence>
<evidence type="ECO:0000259" key="1">
    <source>
        <dbReference type="Pfam" id="PF00617"/>
    </source>
</evidence>
<dbReference type="AlphaFoldDB" id="A0A0W0UGI0"/>
<organism evidence="2 4">
    <name type="scientific">Legionella jamestowniensis</name>
    <dbReference type="NCBI Taxonomy" id="455"/>
    <lineage>
        <taxon>Bacteria</taxon>
        <taxon>Pseudomonadati</taxon>
        <taxon>Pseudomonadota</taxon>
        <taxon>Gammaproteobacteria</taxon>
        <taxon>Legionellales</taxon>
        <taxon>Legionellaceae</taxon>
        <taxon>Legionella</taxon>
    </lineage>
</organism>
<dbReference type="PATRIC" id="fig|455.5.peg.1199"/>
<dbReference type="GO" id="GO:0007264">
    <property type="term" value="P:small GTPase-mediated signal transduction"/>
    <property type="evidence" value="ECO:0007669"/>
    <property type="project" value="InterPro"/>
</dbReference>
<dbReference type="EMBL" id="LNYG01000013">
    <property type="protein sequence ID" value="KTD06938.1"/>
    <property type="molecule type" value="Genomic_DNA"/>
</dbReference>
<dbReference type="EMBL" id="LYOZ01000037">
    <property type="protein sequence ID" value="OCH97460.1"/>
    <property type="molecule type" value="Genomic_DNA"/>
</dbReference>
<dbReference type="InterPro" id="IPR001895">
    <property type="entry name" value="RASGEF_cat_dom"/>
</dbReference>
<dbReference type="Pfam" id="PF00617">
    <property type="entry name" value="RasGEF"/>
    <property type="match status" value="1"/>
</dbReference>
<accession>A0A0W0UGI0</accession>
<feature type="domain" description="Ras-GEF" evidence="1">
    <location>
        <begin position="110"/>
        <end position="224"/>
    </location>
</feature>
<dbReference type="Proteomes" id="UP000054715">
    <property type="component" value="Unassembled WGS sequence"/>
</dbReference>
<gene>
    <name evidence="3" type="ORF">A8135_03010</name>
    <name evidence="2" type="ORF">Ljam_1133</name>
</gene>
<evidence type="ECO:0000313" key="5">
    <source>
        <dbReference type="Proteomes" id="UP000093336"/>
    </source>
</evidence>
<reference evidence="2 4" key="1">
    <citation type="submission" date="2015-11" db="EMBL/GenBank/DDBJ databases">
        <title>Genomic analysis of 38 Legionella species identifies large and diverse effector repertoires.</title>
        <authorList>
            <person name="Burstein D."/>
            <person name="Amaro F."/>
            <person name="Zusman T."/>
            <person name="Lifshitz Z."/>
            <person name="Cohen O."/>
            <person name="Gilbert J.A."/>
            <person name="Pupko T."/>
            <person name="Shuman H.A."/>
            <person name="Segal G."/>
        </authorList>
    </citation>
    <scope>NUCLEOTIDE SEQUENCE [LARGE SCALE GENOMIC DNA]</scope>
    <source>
        <strain evidence="2 4">JA-26-G1-E2</strain>
    </source>
</reference>
<reference evidence="3 5" key="2">
    <citation type="submission" date="2016-05" db="EMBL/GenBank/DDBJ databases">
        <authorList>
            <person name="Prochazka B."/>
            <person name="Indra A."/>
            <person name="Hasenberger P."/>
            <person name="Blaschitz M."/>
            <person name="Wagner L."/>
            <person name="Wewalka G."/>
            <person name="Sorschag S."/>
            <person name="Schmid D."/>
            <person name="Ruppitsch W."/>
        </authorList>
    </citation>
    <scope>NUCLEOTIDE SEQUENCE [LARGE SCALE GENOMIC DNA]</scope>
    <source>
        <strain evidence="3 5">974010_12</strain>
    </source>
</reference>
<dbReference type="OrthoDB" id="9980962at2"/>
<evidence type="ECO:0000313" key="2">
    <source>
        <dbReference type="EMBL" id="KTD06938.1"/>
    </source>
</evidence>
<dbReference type="InterPro" id="IPR023578">
    <property type="entry name" value="Ras_GEF_dom_sf"/>
</dbReference>
<protein>
    <submittedName>
        <fullName evidence="2">RasGEF domain protein</fullName>
    </submittedName>
</protein>
<evidence type="ECO:0000313" key="4">
    <source>
        <dbReference type="Proteomes" id="UP000054715"/>
    </source>
</evidence>
<dbReference type="GO" id="GO:0005085">
    <property type="term" value="F:guanyl-nucleotide exchange factor activity"/>
    <property type="evidence" value="ECO:0007669"/>
    <property type="project" value="InterPro"/>
</dbReference>
<evidence type="ECO:0000313" key="3">
    <source>
        <dbReference type="EMBL" id="OCH97460.1"/>
    </source>
</evidence>
<dbReference type="Gene3D" id="1.10.840.10">
    <property type="entry name" value="Ras guanine-nucleotide exchange factors catalytic domain"/>
    <property type="match status" value="1"/>
</dbReference>
<dbReference type="Proteomes" id="UP000093336">
    <property type="component" value="Unassembled WGS sequence"/>
</dbReference>
<keyword evidence="5" id="KW-1185">Reference proteome</keyword>
<comment type="caution">
    <text evidence="2">The sequence shown here is derived from an EMBL/GenBank/DDBJ whole genome shotgun (WGS) entry which is preliminary data.</text>
</comment>
<dbReference type="InterPro" id="IPR036964">
    <property type="entry name" value="RASGEF_cat_dom_sf"/>
</dbReference>
<proteinExistence type="predicted"/>
<dbReference type="RefSeq" id="WP_058449160.1">
    <property type="nucleotide sequence ID" value="NZ_CAAAJF010000012.1"/>
</dbReference>